<evidence type="ECO:0000256" key="1">
    <source>
        <dbReference type="SAM" id="MobiDB-lite"/>
    </source>
</evidence>
<accession>A0A484HI30</accession>
<evidence type="ECO:0000313" key="2">
    <source>
        <dbReference type="EMBL" id="VEN74123.1"/>
    </source>
</evidence>
<organism evidence="2">
    <name type="scientific">uncultured Desulfobacteraceae bacterium</name>
    <dbReference type="NCBI Taxonomy" id="218296"/>
    <lineage>
        <taxon>Bacteria</taxon>
        <taxon>Pseudomonadati</taxon>
        <taxon>Thermodesulfobacteriota</taxon>
        <taxon>Desulfobacteria</taxon>
        <taxon>Desulfobacterales</taxon>
        <taxon>Desulfobacteraceae</taxon>
        <taxon>environmental samples</taxon>
    </lineage>
</organism>
<feature type="region of interest" description="Disordered" evidence="1">
    <location>
        <begin position="71"/>
        <end position="91"/>
    </location>
</feature>
<protein>
    <submittedName>
        <fullName evidence="2">Uncharacterized protein</fullName>
    </submittedName>
</protein>
<proteinExistence type="predicted"/>
<name>A0A484HI30_9BACT</name>
<dbReference type="AlphaFoldDB" id="A0A484HI30"/>
<gene>
    <name evidence="2" type="ORF">EPICR_30054</name>
</gene>
<reference evidence="2" key="1">
    <citation type="submission" date="2019-01" db="EMBL/GenBank/DDBJ databases">
        <authorList>
            <consortium name="Genoscope - CEA"/>
            <person name="William W."/>
        </authorList>
    </citation>
    <scope>NUCLEOTIDE SEQUENCE</scope>
    <source>
        <strain evidence="2">CR-1</strain>
    </source>
</reference>
<sequence>MAQTKKKKCRHCKRLFSSDPRNLKRQKYCPRPECRKASKAKSQKRWLEKPENRHYFRGPEHVRRVQEWRKKNPGYWKRKKPPSGKSALQDSLNQENHEISNRYVDVALQDVLKSQGPVLIGLIAGFTGITLQDDIAESIRRMRQLGQDIINHSKGGGNDLKTSYLPQPRSPDAGTVQLGGPSPGS</sequence>
<feature type="region of interest" description="Disordered" evidence="1">
    <location>
        <begin position="149"/>
        <end position="185"/>
    </location>
</feature>
<dbReference type="EMBL" id="CAACVI010000023">
    <property type="protein sequence ID" value="VEN74123.1"/>
    <property type="molecule type" value="Genomic_DNA"/>
</dbReference>